<evidence type="ECO:0000313" key="8">
    <source>
        <dbReference type="Proteomes" id="UP000305654"/>
    </source>
</evidence>
<evidence type="ECO:0000259" key="6">
    <source>
        <dbReference type="PROSITE" id="PS51464"/>
    </source>
</evidence>
<feature type="domain" description="SIS" evidence="6">
    <location>
        <begin position="206"/>
        <end position="347"/>
    </location>
</feature>
<organism evidence="7 8">
    <name type="scientific">Lichenicoccus roseus</name>
    <dbReference type="NCBI Taxonomy" id="2683649"/>
    <lineage>
        <taxon>Bacteria</taxon>
        <taxon>Pseudomonadati</taxon>
        <taxon>Pseudomonadota</taxon>
        <taxon>Alphaproteobacteria</taxon>
        <taxon>Acetobacterales</taxon>
        <taxon>Acetobacteraceae</taxon>
        <taxon>Lichenicoccus</taxon>
    </lineage>
</organism>
<dbReference type="EMBL" id="VCDI01000001">
    <property type="protein sequence ID" value="TLU74578.1"/>
    <property type="molecule type" value="Genomic_DNA"/>
</dbReference>
<dbReference type="PROSITE" id="PS51464">
    <property type="entry name" value="SIS"/>
    <property type="match status" value="2"/>
</dbReference>
<dbReference type="Gene3D" id="3.40.50.10490">
    <property type="entry name" value="Glucose-6-phosphate isomerase like protein, domain 1"/>
    <property type="match status" value="2"/>
</dbReference>
<dbReference type="GO" id="GO:0006002">
    <property type="term" value="P:fructose 6-phosphate metabolic process"/>
    <property type="evidence" value="ECO:0007669"/>
    <property type="project" value="TreeGrafter"/>
</dbReference>
<dbReference type="Pfam" id="PF01380">
    <property type="entry name" value="SIS"/>
    <property type="match status" value="1"/>
</dbReference>
<gene>
    <name evidence="7" type="ORF">FE263_05280</name>
</gene>
<evidence type="ECO:0000256" key="3">
    <source>
        <dbReference type="ARBA" id="ARBA00016090"/>
    </source>
</evidence>
<dbReference type="GO" id="GO:0006047">
    <property type="term" value="P:UDP-N-acetylglucosamine metabolic process"/>
    <property type="evidence" value="ECO:0007669"/>
    <property type="project" value="TreeGrafter"/>
</dbReference>
<proteinExistence type="predicted"/>
<evidence type="ECO:0000256" key="5">
    <source>
        <dbReference type="ARBA" id="ARBA00022962"/>
    </source>
</evidence>
<keyword evidence="4" id="KW-0032">Aminotransferase</keyword>
<protein>
    <recommendedName>
        <fullName evidence="3">Glutamine--fructose-6-phosphate aminotransferase [isomerizing]</fullName>
        <ecNumber evidence="2">2.6.1.16</ecNumber>
    </recommendedName>
</protein>
<accession>A0A5R9JJP6</accession>
<evidence type="ECO:0000256" key="4">
    <source>
        <dbReference type="ARBA" id="ARBA00022576"/>
    </source>
</evidence>
<dbReference type="GO" id="GO:0004360">
    <property type="term" value="F:glutamine-fructose-6-phosphate transaminase (isomerizing) activity"/>
    <property type="evidence" value="ECO:0007669"/>
    <property type="project" value="UniProtKB-EC"/>
</dbReference>
<comment type="catalytic activity">
    <reaction evidence="1">
        <text>D-fructose 6-phosphate + L-glutamine = D-glucosamine 6-phosphate + L-glutamate</text>
        <dbReference type="Rhea" id="RHEA:13237"/>
        <dbReference type="ChEBI" id="CHEBI:29985"/>
        <dbReference type="ChEBI" id="CHEBI:58359"/>
        <dbReference type="ChEBI" id="CHEBI:58725"/>
        <dbReference type="ChEBI" id="CHEBI:61527"/>
        <dbReference type="EC" id="2.6.1.16"/>
    </reaction>
</comment>
<dbReference type="AlphaFoldDB" id="A0A5R9JJP6"/>
<dbReference type="OrthoDB" id="7375855at2"/>
<sequence>MTTELFRDLPMLADIMRQEAVLTTLFARADHFRAVGSDRLRPDAGGRLFVFGCGDGWTAARATCLAWDGASRVVPQAVTSLGMVLASARLTAADRGIAISMSGSVDRTNAAAQAIEAAGGTCVALTNEDGGPLGAIASTVASLHVPDVAAFLTGTARYSATVLALMFLLEGALGARAQALDAAVADFLVTGLPALLAEANRRTQAVAANLADQGLAGIRVLGAGSDWGTAEYGAAKLVKLYDGPVWGAEIEEYAHSQFWSANAGEVVVLLAGSAESAHLAGNTASALREAGMRTVSVETSGHEVKSASHRIRLPAIPTALAPIAQAIPLQLLAYHLSIALGGNPNMSQDKGDPARFLAAQLLSRRCELAPAS</sequence>
<name>A0A5R9JJP6_9PROT</name>
<comment type="caution">
    <text evidence="7">The sequence shown here is derived from an EMBL/GenBank/DDBJ whole genome shotgun (WGS) entry which is preliminary data.</text>
</comment>
<dbReference type="RefSeq" id="WP_138324827.1">
    <property type="nucleotide sequence ID" value="NZ_VCDI01000001.1"/>
</dbReference>
<dbReference type="GO" id="GO:0006487">
    <property type="term" value="P:protein N-linked glycosylation"/>
    <property type="evidence" value="ECO:0007669"/>
    <property type="project" value="TreeGrafter"/>
</dbReference>
<evidence type="ECO:0000256" key="2">
    <source>
        <dbReference type="ARBA" id="ARBA00012916"/>
    </source>
</evidence>
<keyword evidence="5" id="KW-0315">Glutamine amidotransferase</keyword>
<keyword evidence="4" id="KW-0808">Transferase</keyword>
<dbReference type="PANTHER" id="PTHR10937:SF0">
    <property type="entry name" value="GLUTAMINE--FRUCTOSE-6-PHOSPHATE TRANSAMINASE (ISOMERIZING)"/>
    <property type="match status" value="1"/>
</dbReference>
<feature type="domain" description="SIS" evidence="6">
    <location>
        <begin position="36"/>
        <end position="179"/>
    </location>
</feature>
<dbReference type="EC" id="2.6.1.16" evidence="2"/>
<keyword evidence="8" id="KW-1185">Reference proteome</keyword>
<reference evidence="7 8" key="1">
    <citation type="submission" date="2019-05" db="EMBL/GenBank/DDBJ databases">
        <authorList>
            <person name="Pankratov T."/>
            <person name="Grouzdev D."/>
        </authorList>
    </citation>
    <scope>NUCLEOTIDE SEQUENCE [LARGE SCALE GENOMIC DNA]</scope>
    <source>
        <strain evidence="7 8">KEBCLARHB70R</strain>
    </source>
</reference>
<dbReference type="InterPro" id="IPR001347">
    <property type="entry name" value="SIS_dom"/>
</dbReference>
<dbReference type="GO" id="GO:0097367">
    <property type="term" value="F:carbohydrate derivative binding"/>
    <property type="evidence" value="ECO:0007669"/>
    <property type="project" value="InterPro"/>
</dbReference>
<dbReference type="Proteomes" id="UP000305654">
    <property type="component" value="Unassembled WGS sequence"/>
</dbReference>
<evidence type="ECO:0000313" key="7">
    <source>
        <dbReference type="EMBL" id="TLU74578.1"/>
    </source>
</evidence>
<evidence type="ECO:0000256" key="1">
    <source>
        <dbReference type="ARBA" id="ARBA00001031"/>
    </source>
</evidence>
<dbReference type="InterPro" id="IPR046348">
    <property type="entry name" value="SIS_dom_sf"/>
</dbReference>
<dbReference type="PANTHER" id="PTHR10937">
    <property type="entry name" value="GLUCOSAMINE--FRUCTOSE-6-PHOSPHATE AMINOTRANSFERASE, ISOMERIZING"/>
    <property type="match status" value="1"/>
</dbReference>
<dbReference type="SUPFAM" id="SSF53697">
    <property type="entry name" value="SIS domain"/>
    <property type="match status" value="1"/>
</dbReference>